<dbReference type="InterPro" id="IPR005748">
    <property type="entry name" value="DNA_mismatch_repair_MutS"/>
</dbReference>
<evidence type="ECO:0000256" key="12">
    <source>
        <dbReference type="SAM" id="MobiDB-lite"/>
    </source>
</evidence>
<keyword evidence="7 9" id="KW-0234">DNA repair</keyword>
<comment type="function">
    <text evidence="8 9">This protein is involved in the repair of mismatches in DNA. It is possible that it carries out the mismatch recognition step. This protein has a weak ATPase activity.</text>
</comment>
<dbReference type="Proteomes" id="UP001596016">
    <property type="component" value="Unassembled WGS sequence"/>
</dbReference>
<keyword evidence="15" id="KW-1185">Reference proteome</keyword>
<feature type="region of interest" description="Disordered" evidence="12">
    <location>
        <begin position="1"/>
        <end position="20"/>
    </location>
</feature>
<evidence type="ECO:0000259" key="13">
    <source>
        <dbReference type="PROSITE" id="PS00486"/>
    </source>
</evidence>
<evidence type="ECO:0000256" key="4">
    <source>
        <dbReference type="ARBA" id="ARBA00022763"/>
    </source>
</evidence>
<dbReference type="Gene3D" id="3.40.1170.10">
    <property type="entry name" value="DNA repair protein MutS, domain I"/>
    <property type="match status" value="1"/>
</dbReference>
<evidence type="ECO:0000256" key="7">
    <source>
        <dbReference type="ARBA" id="ARBA00023204"/>
    </source>
</evidence>
<evidence type="ECO:0000256" key="10">
    <source>
        <dbReference type="RuleBase" id="RU003756"/>
    </source>
</evidence>
<dbReference type="SMART" id="SM00534">
    <property type="entry name" value="MUTSac"/>
    <property type="match status" value="1"/>
</dbReference>
<dbReference type="Pfam" id="PF01624">
    <property type="entry name" value="MutS_I"/>
    <property type="match status" value="1"/>
</dbReference>
<keyword evidence="3 9" id="KW-0547">Nucleotide-binding</keyword>
<proteinExistence type="inferred from homology"/>
<dbReference type="HAMAP" id="MF_00096">
    <property type="entry name" value="MutS"/>
    <property type="match status" value="1"/>
</dbReference>
<keyword evidence="5 9" id="KW-0067">ATP-binding</keyword>
<dbReference type="InterPro" id="IPR036187">
    <property type="entry name" value="DNA_mismatch_repair_MutS_sf"/>
</dbReference>
<evidence type="ECO:0000256" key="1">
    <source>
        <dbReference type="ARBA" id="ARBA00006271"/>
    </source>
</evidence>
<dbReference type="InterPro" id="IPR007860">
    <property type="entry name" value="DNA_mmatch_repair_MutS_con_dom"/>
</dbReference>
<keyword evidence="4 9" id="KW-0227">DNA damage</keyword>
<dbReference type="Gene3D" id="1.10.1420.10">
    <property type="match status" value="2"/>
</dbReference>
<evidence type="ECO:0000256" key="3">
    <source>
        <dbReference type="ARBA" id="ARBA00022741"/>
    </source>
</evidence>
<dbReference type="InterPro" id="IPR027417">
    <property type="entry name" value="P-loop_NTPase"/>
</dbReference>
<dbReference type="Gene3D" id="3.40.50.300">
    <property type="entry name" value="P-loop containing nucleotide triphosphate hydrolases"/>
    <property type="match status" value="1"/>
</dbReference>
<dbReference type="RefSeq" id="WP_378227595.1">
    <property type="nucleotide sequence ID" value="NZ_JBHSLL010000010.1"/>
</dbReference>
<dbReference type="Gene3D" id="3.30.420.110">
    <property type="entry name" value="MutS, connector domain"/>
    <property type="match status" value="1"/>
</dbReference>
<keyword evidence="11" id="KW-0175">Coiled coil</keyword>
<feature type="binding site" evidence="9">
    <location>
        <begin position="656"/>
        <end position="663"/>
    </location>
    <ligand>
        <name>ATP</name>
        <dbReference type="ChEBI" id="CHEBI:30616"/>
    </ligand>
</feature>
<sequence>MNRETQSHTQSPAQPAFAPPTPMMEQYLEIKAVNPDSLLFYRMGDFYELFFDDAEVAAQALGIVLTKRGKHQGHDIPMCGVPVHAADDYLQKLIALGFRVAVCEQTEDPAEAKKRGSKAVVRREVIRLVTPGTITEDKLLAPADSNFLMALGRMKGAADPSYALAWIDISTGTFKVTETAQDRLLADILRVDPRELIVAEPVFHAPELKPVFDMLGRVASPQPSSLFDSTSAPARIARFFEVATPDSFGTFGRAELSAISGIIAYVEKTQKAERPPLSRPEREENSATLFIDPATRANLELLRTLSGQREGSLFKAIDRTITGGGARLLAERLTAPLTDPAAIAARLDSISFFHSEPRLGEALRLALKGVADMPRALSRLALNRGGPRDLGALHSGLAAATTIAGLFTDTVAPTEIGKALEAIAALPQQLTQHLEQALGDEMPLLKRDGGFVRAGYDAELDEMRALRDESRRIIAAMERDLSEETNIRSLKIRHNNVLGYYIEVTANHAAVMTGTDEAKARFIHRQTMANAMRFTTTQLAELESKIANAAARALAIELAVFDTLVKEVVAQAQAIRAGADALAMLDVSAALALLAAREDWRRPQVDASLAFEIEGGRHPVVEQALRQAGEGPFVANDCDLSPEGSARHGAIWLLTGPNMGGKSTFLRQNALIAILAQTGSFVPATKAHIGIVDRLFSRVGASDDLARGRSTFMVEMVETAAILNQAGDRSLVILDEIGRGTATFDGLSIAWAAVEYLHEKNCCRAIFATHFHEMTALSEKLARLHNVTMRVKEWEGDVVFLHEIGKGAADRSYGVQVARLAGLPQAVVARAKEVLHQLESGEVSGKTERLIDDLPLFSAALRHETAPHLAPHPAPHIDALGAMLDGLHPDEMTPREALEALYLLKGLANQTGE</sequence>
<dbReference type="InterPro" id="IPR016151">
    <property type="entry name" value="DNA_mismatch_repair_MutS_N"/>
</dbReference>
<evidence type="ECO:0000313" key="14">
    <source>
        <dbReference type="EMBL" id="MFC5384744.1"/>
    </source>
</evidence>
<name>A0ABW0GSZ8_9HYPH</name>
<dbReference type="InterPro" id="IPR007861">
    <property type="entry name" value="DNA_mismatch_repair_MutS_clamp"/>
</dbReference>
<dbReference type="SUPFAM" id="SSF53150">
    <property type="entry name" value="DNA repair protein MutS, domain II"/>
    <property type="match status" value="1"/>
</dbReference>
<accession>A0ABW0GSZ8</accession>
<comment type="caution">
    <text evidence="14">The sequence shown here is derived from an EMBL/GenBank/DDBJ whole genome shotgun (WGS) entry which is preliminary data.</text>
</comment>
<dbReference type="InterPro" id="IPR007695">
    <property type="entry name" value="DNA_mismatch_repair_MutS-lik_N"/>
</dbReference>
<dbReference type="CDD" id="cd03284">
    <property type="entry name" value="ABC_MutS1"/>
    <property type="match status" value="1"/>
</dbReference>
<evidence type="ECO:0000256" key="9">
    <source>
        <dbReference type="HAMAP-Rule" id="MF_00096"/>
    </source>
</evidence>
<dbReference type="SUPFAM" id="SSF55271">
    <property type="entry name" value="DNA repair protein MutS, domain I"/>
    <property type="match status" value="1"/>
</dbReference>
<evidence type="ECO:0000256" key="8">
    <source>
        <dbReference type="ARBA" id="ARBA00024647"/>
    </source>
</evidence>
<dbReference type="SMART" id="SM00533">
    <property type="entry name" value="MUTSd"/>
    <property type="match status" value="1"/>
</dbReference>
<dbReference type="Pfam" id="PF05192">
    <property type="entry name" value="MutS_III"/>
    <property type="match status" value="1"/>
</dbReference>
<reference evidence="15" key="1">
    <citation type="journal article" date="2019" name="Int. J. Syst. Evol. Microbiol.">
        <title>The Global Catalogue of Microorganisms (GCM) 10K type strain sequencing project: providing services to taxonomists for standard genome sequencing and annotation.</title>
        <authorList>
            <consortium name="The Broad Institute Genomics Platform"/>
            <consortium name="The Broad Institute Genome Sequencing Center for Infectious Disease"/>
            <person name="Wu L."/>
            <person name="Ma J."/>
        </authorList>
    </citation>
    <scope>NUCLEOTIDE SEQUENCE [LARGE SCALE GENOMIC DNA]</scope>
    <source>
        <strain evidence="15">CGMCC 4.1415</strain>
    </source>
</reference>
<evidence type="ECO:0000256" key="6">
    <source>
        <dbReference type="ARBA" id="ARBA00023125"/>
    </source>
</evidence>
<keyword evidence="6 9" id="KW-0238">DNA-binding</keyword>
<dbReference type="PANTHER" id="PTHR11361:SF34">
    <property type="entry name" value="DNA MISMATCH REPAIR PROTEIN MSH1, MITOCHONDRIAL"/>
    <property type="match status" value="1"/>
</dbReference>
<dbReference type="InterPro" id="IPR017261">
    <property type="entry name" value="DNA_mismatch_repair_MutS/MSH"/>
</dbReference>
<dbReference type="Pfam" id="PF05190">
    <property type="entry name" value="MutS_IV"/>
    <property type="match status" value="1"/>
</dbReference>
<dbReference type="SUPFAM" id="SSF52540">
    <property type="entry name" value="P-loop containing nucleoside triphosphate hydrolases"/>
    <property type="match status" value="1"/>
</dbReference>
<gene>
    <name evidence="9 14" type="primary">mutS</name>
    <name evidence="14" type="ORF">ACFPLB_02065</name>
</gene>
<dbReference type="Pfam" id="PF05188">
    <property type="entry name" value="MutS_II"/>
    <property type="match status" value="1"/>
</dbReference>
<dbReference type="InterPro" id="IPR036678">
    <property type="entry name" value="MutS_con_dom_sf"/>
</dbReference>
<dbReference type="Pfam" id="PF00488">
    <property type="entry name" value="MutS_V"/>
    <property type="match status" value="1"/>
</dbReference>
<feature type="coiled-coil region" evidence="11">
    <location>
        <begin position="532"/>
        <end position="559"/>
    </location>
</feature>
<dbReference type="EMBL" id="JBHSLL010000010">
    <property type="protein sequence ID" value="MFC5384744.1"/>
    <property type="molecule type" value="Genomic_DNA"/>
</dbReference>
<evidence type="ECO:0000256" key="11">
    <source>
        <dbReference type="SAM" id="Coils"/>
    </source>
</evidence>
<evidence type="ECO:0000313" key="15">
    <source>
        <dbReference type="Proteomes" id="UP001596016"/>
    </source>
</evidence>
<dbReference type="InterPro" id="IPR045076">
    <property type="entry name" value="MutS"/>
</dbReference>
<dbReference type="SUPFAM" id="SSF48334">
    <property type="entry name" value="DNA repair protein MutS, domain III"/>
    <property type="match status" value="1"/>
</dbReference>
<organism evidence="14 15">
    <name type="scientific">Aquamicrobium segne</name>
    <dbReference type="NCBI Taxonomy" id="469547"/>
    <lineage>
        <taxon>Bacteria</taxon>
        <taxon>Pseudomonadati</taxon>
        <taxon>Pseudomonadota</taxon>
        <taxon>Alphaproteobacteria</taxon>
        <taxon>Hyphomicrobiales</taxon>
        <taxon>Phyllobacteriaceae</taxon>
        <taxon>Aquamicrobium</taxon>
    </lineage>
</organism>
<dbReference type="NCBIfam" id="TIGR01070">
    <property type="entry name" value="mutS1"/>
    <property type="match status" value="1"/>
</dbReference>
<protein>
    <recommendedName>
        <fullName evidence="2 9">DNA mismatch repair protein MutS</fullName>
    </recommendedName>
</protein>
<comment type="similarity">
    <text evidence="1 9 10">Belongs to the DNA mismatch repair MutS family.</text>
</comment>
<evidence type="ECO:0000256" key="5">
    <source>
        <dbReference type="ARBA" id="ARBA00022840"/>
    </source>
</evidence>
<dbReference type="PANTHER" id="PTHR11361">
    <property type="entry name" value="DNA MISMATCH REPAIR PROTEIN MUTS FAMILY MEMBER"/>
    <property type="match status" value="1"/>
</dbReference>
<dbReference type="NCBIfam" id="NF003810">
    <property type="entry name" value="PRK05399.1"/>
    <property type="match status" value="1"/>
</dbReference>
<dbReference type="Gene3D" id="6.10.140.430">
    <property type="match status" value="1"/>
</dbReference>
<dbReference type="PROSITE" id="PS00486">
    <property type="entry name" value="DNA_MISMATCH_REPAIR_2"/>
    <property type="match status" value="1"/>
</dbReference>
<dbReference type="InterPro" id="IPR007696">
    <property type="entry name" value="DNA_mismatch_repair_MutS_core"/>
</dbReference>
<dbReference type="InterPro" id="IPR000432">
    <property type="entry name" value="DNA_mismatch_repair_MutS_C"/>
</dbReference>
<dbReference type="PIRSF" id="PIRSF037677">
    <property type="entry name" value="DNA_mis_repair_Msh6"/>
    <property type="match status" value="1"/>
</dbReference>
<evidence type="ECO:0000256" key="2">
    <source>
        <dbReference type="ARBA" id="ARBA00021982"/>
    </source>
</evidence>
<feature type="domain" description="DNA mismatch repair proteins mutS family" evidence="13">
    <location>
        <begin position="730"/>
        <end position="746"/>
    </location>
</feature>